<gene>
    <name evidence="2" type="ORF">pdam_00009716</name>
</gene>
<feature type="region of interest" description="Disordered" evidence="1">
    <location>
        <begin position="194"/>
        <end position="228"/>
    </location>
</feature>
<dbReference type="Proteomes" id="UP000275408">
    <property type="component" value="Unassembled WGS sequence"/>
</dbReference>
<reference evidence="2 3" key="1">
    <citation type="journal article" date="2018" name="Sci. Rep.">
        <title>Comparative analysis of the Pocillopora damicornis genome highlights role of immune system in coral evolution.</title>
        <authorList>
            <person name="Cunning R."/>
            <person name="Bay R.A."/>
            <person name="Gillette P."/>
            <person name="Baker A.C."/>
            <person name="Traylor-Knowles N."/>
        </authorList>
    </citation>
    <scope>NUCLEOTIDE SEQUENCE [LARGE SCALE GENOMIC DNA]</scope>
    <source>
        <strain evidence="2">RSMAS</strain>
        <tissue evidence="2">Whole animal</tissue>
    </source>
</reference>
<accession>A0A3M6TP31</accession>
<dbReference type="EMBL" id="RCHS01003241">
    <property type="protein sequence ID" value="RMX43173.1"/>
    <property type="molecule type" value="Genomic_DNA"/>
</dbReference>
<proteinExistence type="predicted"/>
<feature type="region of interest" description="Disordered" evidence="1">
    <location>
        <begin position="105"/>
        <end position="124"/>
    </location>
</feature>
<dbReference type="AlphaFoldDB" id="A0A3M6TP31"/>
<feature type="compositionally biased region" description="Basic and acidic residues" evidence="1">
    <location>
        <begin position="358"/>
        <end position="367"/>
    </location>
</feature>
<sequence length="367" mass="42887">MSCKEKYGELCEYCRATDFLHQLYDPIPLTENFLTITTYQVRKHLRVAAKLMIINLVLKIKQMVQGGKPKARDKKAIKEFSKKYIVSEKLVADYSEHLTDIIEMRKDKRPTDNDRNRAEESDRDTLTLTGKISITEASCHPLELVNLSLILITRILHLKERKIRKKVRTTFSQLLTQIQSDSDNERAERIVGYRSNSSELNELGDQATDSQQRQEAEKTIPESNTTRYGRKRTRILGKNCFIDRGPSYYTRRVKEAIHIRLHPNNINRDSEIEIPEAWMLTIKKHNNRRAEHCEKEELYPEYRKMSCQKKNSELCEYCRATDFVSPSPATPTPRPYPDCSKLPDYHYHPSTKTPTSGRKPDHYQPRA</sequence>
<evidence type="ECO:0000256" key="1">
    <source>
        <dbReference type="SAM" id="MobiDB-lite"/>
    </source>
</evidence>
<evidence type="ECO:0000313" key="2">
    <source>
        <dbReference type="EMBL" id="RMX43173.1"/>
    </source>
</evidence>
<comment type="caution">
    <text evidence="2">The sequence shown here is derived from an EMBL/GenBank/DDBJ whole genome shotgun (WGS) entry which is preliminary data.</text>
</comment>
<evidence type="ECO:0000313" key="3">
    <source>
        <dbReference type="Proteomes" id="UP000275408"/>
    </source>
</evidence>
<keyword evidence="3" id="KW-1185">Reference proteome</keyword>
<feature type="region of interest" description="Disordered" evidence="1">
    <location>
        <begin position="325"/>
        <end position="367"/>
    </location>
</feature>
<protein>
    <submittedName>
        <fullName evidence="2">Uncharacterized protein</fullName>
    </submittedName>
</protein>
<organism evidence="2 3">
    <name type="scientific">Pocillopora damicornis</name>
    <name type="common">Cauliflower coral</name>
    <name type="synonym">Millepora damicornis</name>
    <dbReference type="NCBI Taxonomy" id="46731"/>
    <lineage>
        <taxon>Eukaryota</taxon>
        <taxon>Metazoa</taxon>
        <taxon>Cnidaria</taxon>
        <taxon>Anthozoa</taxon>
        <taxon>Hexacorallia</taxon>
        <taxon>Scleractinia</taxon>
        <taxon>Astrocoeniina</taxon>
        <taxon>Pocilloporidae</taxon>
        <taxon>Pocillopora</taxon>
    </lineage>
</organism>
<name>A0A3M6TP31_POCDA</name>